<feature type="transmembrane region" description="Helical" evidence="6">
    <location>
        <begin position="491"/>
        <end position="514"/>
    </location>
</feature>
<dbReference type="GeneID" id="5855940"/>
<proteinExistence type="predicted"/>
<feature type="transmembrane region" description="Helical" evidence="6">
    <location>
        <begin position="239"/>
        <end position="261"/>
    </location>
</feature>
<dbReference type="OMA" id="KLAYARM"/>
<dbReference type="InterPro" id="IPR036259">
    <property type="entry name" value="MFS_trans_sf"/>
</dbReference>
<comment type="caution">
    <text evidence="8">The sequence shown here is derived from an EMBL/GenBank/DDBJ whole genome shotgun (WGS) entry which is preliminary data.</text>
</comment>
<dbReference type="InterPro" id="IPR011701">
    <property type="entry name" value="MFS"/>
</dbReference>
<dbReference type="AlphaFoldDB" id="A8PVL6"/>
<feature type="transmembrane region" description="Helical" evidence="6">
    <location>
        <begin position="366"/>
        <end position="386"/>
    </location>
</feature>
<dbReference type="FunFam" id="1.20.1250.20:FF:000013">
    <property type="entry name" value="MFS general substrate transporter"/>
    <property type="match status" value="1"/>
</dbReference>
<dbReference type="InParanoid" id="A8PVL6"/>
<dbReference type="FunCoup" id="A8PVL6">
    <property type="interactions" value="64"/>
</dbReference>
<evidence type="ECO:0000313" key="8">
    <source>
        <dbReference type="EMBL" id="EDP44420.1"/>
    </source>
</evidence>
<evidence type="ECO:0000313" key="9">
    <source>
        <dbReference type="Proteomes" id="UP000008837"/>
    </source>
</evidence>
<organism evidence="8 9">
    <name type="scientific">Malassezia globosa (strain ATCC MYA-4612 / CBS 7966)</name>
    <name type="common">Dandruff-associated fungus</name>
    <dbReference type="NCBI Taxonomy" id="425265"/>
    <lineage>
        <taxon>Eukaryota</taxon>
        <taxon>Fungi</taxon>
        <taxon>Dikarya</taxon>
        <taxon>Basidiomycota</taxon>
        <taxon>Ustilaginomycotina</taxon>
        <taxon>Malasseziomycetes</taxon>
        <taxon>Malasseziales</taxon>
        <taxon>Malasseziaceae</taxon>
        <taxon>Malassezia</taxon>
    </lineage>
</organism>
<keyword evidence="5 6" id="KW-0472">Membrane</keyword>
<dbReference type="GO" id="GO:0022857">
    <property type="term" value="F:transmembrane transporter activity"/>
    <property type="evidence" value="ECO:0007669"/>
    <property type="project" value="InterPro"/>
</dbReference>
<dbReference type="SUPFAM" id="SSF103473">
    <property type="entry name" value="MFS general substrate transporter"/>
    <property type="match status" value="1"/>
</dbReference>
<evidence type="ECO:0000256" key="6">
    <source>
        <dbReference type="SAM" id="Phobius"/>
    </source>
</evidence>
<feature type="domain" description="Major facilitator superfamily (MFS) profile" evidence="7">
    <location>
        <begin position="68"/>
        <end position="517"/>
    </location>
</feature>
<dbReference type="FunFam" id="1.20.1250.20:FF:000018">
    <property type="entry name" value="MFS transporter permease"/>
    <property type="match status" value="1"/>
</dbReference>
<dbReference type="PROSITE" id="PS50850">
    <property type="entry name" value="MFS"/>
    <property type="match status" value="1"/>
</dbReference>
<evidence type="ECO:0000259" key="7">
    <source>
        <dbReference type="PROSITE" id="PS50850"/>
    </source>
</evidence>
<keyword evidence="3 6" id="KW-0812">Transmembrane</keyword>
<name>A8PVL6_MALGO</name>
<feature type="transmembrane region" description="Helical" evidence="6">
    <location>
        <begin position="176"/>
        <end position="195"/>
    </location>
</feature>
<dbReference type="OrthoDB" id="9971669at2759"/>
<dbReference type="EMBL" id="AAYY01000003">
    <property type="protein sequence ID" value="EDP44420.1"/>
    <property type="molecule type" value="Genomic_DNA"/>
</dbReference>
<sequence length="557" mass="61561">MSEKKKEELFGGTTADAVDTVDAVALTGSAEWTDRSCCENGAPLEATLDPTEYKKLERRARFKMDVQVVPLCLLLYLLSFLDRTNIAQAVLDGDPASGQSTKNPGLLTSLGLTPHDYAVALTVLYPTYIALEVPSNLLIKRLGPRIWIPGLVILWGIVETLQGLVSSRTGLYINRIFLGANGGWHSPGIAVYLTFFYTPNELQFRQAFFFTGASLSGAFSGLLAAAIRKMDGIAGQHGWQWIFYLEGIFTVLVGVACIFLMPNEAESCFLLTNTEKQLVRERLNRANDRFRDRHELAAKLEKCECTTGVEDAPQPVPAPWHRDVMRAFTDMRLILTCVLGFCSALSVYSIAYFSPTIVKNMGEYSTIQAMLMSCPPFAVSFAYSILMAIVSDRLRQRYVTIIAGLGLCTIGLAVVLGCKESMTRYGGIILMTSGSFSVPPALFTWLANNASGHYKRATGLALLIVFTNCSGLTSSWLFNTKTESPDFTRGISTNLAIAALGMVISTAIELSILYERKQRQAGRRDERVVSLYQKTGWSNDHMRLYMGDDHPDYHLEL</sequence>
<keyword evidence="4 6" id="KW-1133">Transmembrane helix</keyword>
<reference evidence="8 9" key="1">
    <citation type="journal article" date="2007" name="Proc. Natl. Acad. Sci. U.S.A.">
        <title>Dandruff-associated Malassezia genomes reveal convergent and divergent virulence traits shared with plant and human fungal pathogens.</title>
        <authorList>
            <person name="Xu J."/>
            <person name="Saunders C.W."/>
            <person name="Hu P."/>
            <person name="Grant R.A."/>
            <person name="Boekhout T."/>
            <person name="Kuramae E.E."/>
            <person name="Kronstad J.W."/>
            <person name="Deangelis Y.M."/>
            <person name="Reeder N.L."/>
            <person name="Johnstone K.R."/>
            <person name="Leland M."/>
            <person name="Fieno A.M."/>
            <person name="Begley W.M."/>
            <person name="Sun Y."/>
            <person name="Lacey M.P."/>
            <person name="Chaudhary T."/>
            <person name="Keough T."/>
            <person name="Chu L."/>
            <person name="Sears R."/>
            <person name="Yuan B."/>
            <person name="Dawson T.L.Jr."/>
        </authorList>
    </citation>
    <scope>NUCLEOTIDE SEQUENCE [LARGE SCALE GENOMIC DNA]</scope>
    <source>
        <strain evidence="9">ATCC MYA-4612 / CBS 7966</strain>
    </source>
</reference>
<dbReference type="GO" id="GO:0016020">
    <property type="term" value="C:membrane"/>
    <property type="evidence" value="ECO:0007669"/>
    <property type="project" value="UniProtKB-SubCell"/>
</dbReference>
<feature type="transmembrane region" description="Helical" evidence="6">
    <location>
        <begin position="398"/>
        <end position="416"/>
    </location>
</feature>
<evidence type="ECO:0000256" key="3">
    <source>
        <dbReference type="ARBA" id="ARBA00022692"/>
    </source>
</evidence>
<protein>
    <recommendedName>
        <fullName evidence="7">Major facilitator superfamily (MFS) profile domain-containing protein</fullName>
    </recommendedName>
</protein>
<dbReference type="RefSeq" id="XP_001731634.1">
    <property type="nucleotide sequence ID" value="XM_001731582.1"/>
</dbReference>
<dbReference type="PANTHER" id="PTHR43791">
    <property type="entry name" value="PERMEASE-RELATED"/>
    <property type="match status" value="1"/>
</dbReference>
<feature type="transmembrane region" description="Helical" evidence="6">
    <location>
        <begin position="428"/>
        <end position="447"/>
    </location>
</feature>
<gene>
    <name evidence="8" type="ORF">MGL_0902</name>
</gene>
<evidence type="ECO:0000256" key="2">
    <source>
        <dbReference type="ARBA" id="ARBA00022448"/>
    </source>
</evidence>
<keyword evidence="9" id="KW-1185">Reference proteome</keyword>
<feature type="transmembrane region" description="Helical" evidence="6">
    <location>
        <begin position="64"/>
        <end position="81"/>
    </location>
</feature>
<evidence type="ECO:0000256" key="5">
    <source>
        <dbReference type="ARBA" id="ARBA00023136"/>
    </source>
</evidence>
<dbReference type="PANTHER" id="PTHR43791:SF85">
    <property type="entry name" value="TRANSPORTER, PUTATIVE (AFU_ORTHOLOGUE AFUA_6G00710)-RELATED"/>
    <property type="match status" value="1"/>
</dbReference>
<comment type="subcellular location">
    <subcellularLocation>
        <location evidence="1">Membrane</location>
        <topology evidence="1">Multi-pass membrane protein</topology>
    </subcellularLocation>
</comment>
<feature type="transmembrane region" description="Helical" evidence="6">
    <location>
        <begin position="146"/>
        <end position="164"/>
    </location>
</feature>
<feature type="transmembrane region" description="Helical" evidence="6">
    <location>
        <begin position="207"/>
        <end position="227"/>
    </location>
</feature>
<feature type="transmembrane region" description="Helical" evidence="6">
    <location>
        <begin position="459"/>
        <end position="479"/>
    </location>
</feature>
<dbReference type="VEuPathDB" id="FungiDB:MGL_0902"/>
<dbReference type="KEGG" id="mgl:MGL_0902"/>
<evidence type="ECO:0000256" key="1">
    <source>
        <dbReference type="ARBA" id="ARBA00004141"/>
    </source>
</evidence>
<dbReference type="Proteomes" id="UP000008837">
    <property type="component" value="Unassembled WGS sequence"/>
</dbReference>
<dbReference type="Gene3D" id="1.20.1250.20">
    <property type="entry name" value="MFS general substrate transporter like domains"/>
    <property type="match status" value="2"/>
</dbReference>
<accession>A8PVL6</accession>
<feature type="transmembrane region" description="Helical" evidence="6">
    <location>
        <begin position="117"/>
        <end position="139"/>
    </location>
</feature>
<dbReference type="Pfam" id="PF07690">
    <property type="entry name" value="MFS_1"/>
    <property type="match status" value="1"/>
</dbReference>
<dbReference type="InterPro" id="IPR020846">
    <property type="entry name" value="MFS_dom"/>
</dbReference>
<evidence type="ECO:0000256" key="4">
    <source>
        <dbReference type="ARBA" id="ARBA00022989"/>
    </source>
</evidence>
<keyword evidence="2" id="KW-0813">Transport</keyword>
<feature type="transmembrane region" description="Helical" evidence="6">
    <location>
        <begin position="333"/>
        <end position="354"/>
    </location>
</feature>